<keyword evidence="3" id="KW-0282">Flagellum</keyword>
<dbReference type="Pfam" id="PF03148">
    <property type="entry name" value="Tektin"/>
    <property type="match status" value="1"/>
</dbReference>
<evidence type="ECO:0000256" key="1">
    <source>
        <dbReference type="ARBA" id="ARBA00007209"/>
    </source>
</evidence>
<accession>A0A026WCD9</accession>
<keyword evidence="2" id="KW-0963">Cytoplasm</keyword>
<dbReference type="GO" id="GO:0005634">
    <property type="term" value="C:nucleus"/>
    <property type="evidence" value="ECO:0007669"/>
    <property type="project" value="TreeGrafter"/>
</dbReference>
<dbReference type="GO" id="GO:0060294">
    <property type="term" value="P:cilium movement involved in cell motility"/>
    <property type="evidence" value="ECO:0007669"/>
    <property type="project" value="UniProtKB-UniRule"/>
</dbReference>
<organism evidence="4 5">
    <name type="scientific">Ooceraea biroi</name>
    <name type="common">Clonal raider ant</name>
    <name type="synonym">Cerapachys biroi</name>
    <dbReference type="NCBI Taxonomy" id="2015173"/>
    <lineage>
        <taxon>Eukaryota</taxon>
        <taxon>Metazoa</taxon>
        <taxon>Ecdysozoa</taxon>
        <taxon>Arthropoda</taxon>
        <taxon>Hexapoda</taxon>
        <taxon>Insecta</taxon>
        <taxon>Pterygota</taxon>
        <taxon>Neoptera</taxon>
        <taxon>Endopterygota</taxon>
        <taxon>Hymenoptera</taxon>
        <taxon>Apocrita</taxon>
        <taxon>Aculeata</taxon>
        <taxon>Formicoidea</taxon>
        <taxon>Formicidae</taxon>
        <taxon>Dorylinae</taxon>
        <taxon>Ooceraea</taxon>
    </lineage>
</organism>
<dbReference type="Proteomes" id="UP000053097">
    <property type="component" value="Unassembled WGS sequence"/>
</dbReference>
<comment type="subcellular location">
    <subcellularLocation>
        <location evidence="3">Cytoplasm</location>
        <location evidence="3">Cytoskeleton</location>
        <location evidence="3">Cilium axoneme</location>
    </subcellularLocation>
</comment>
<dbReference type="InterPro" id="IPR048256">
    <property type="entry name" value="Tektin-like"/>
</dbReference>
<dbReference type="GO" id="GO:0060271">
    <property type="term" value="P:cilium assembly"/>
    <property type="evidence" value="ECO:0007669"/>
    <property type="project" value="UniProtKB-UniRule"/>
</dbReference>
<dbReference type="GO" id="GO:0005930">
    <property type="term" value="C:axoneme"/>
    <property type="evidence" value="ECO:0007669"/>
    <property type="project" value="UniProtKB-SubCell"/>
</dbReference>
<dbReference type="GO" id="GO:0015630">
    <property type="term" value="C:microtubule cytoskeleton"/>
    <property type="evidence" value="ECO:0007669"/>
    <property type="project" value="UniProtKB-UniRule"/>
</dbReference>
<proteinExistence type="inferred from homology"/>
<protein>
    <recommendedName>
        <fullName evidence="3">Tektin</fullName>
    </recommendedName>
</protein>
<dbReference type="OMA" id="QESYQPY"/>
<keyword evidence="5" id="KW-1185">Reference proteome</keyword>
<dbReference type="PANTHER" id="PTHR19960">
    <property type="entry name" value="TEKTIN"/>
    <property type="match status" value="1"/>
</dbReference>
<reference evidence="4 5" key="1">
    <citation type="journal article" date="2014" name="Curr. Biol.">
        <title>The genome of the clonal raider ant Cerapachys biroi.</title>
        <authorList>
            <person name="Oxley P.R."/>
            <person name="Ji L."/>
            <person name="Fetter-Pruneda I."/>
            <person name="McKenzie S.K."/>
            <person name="Li C."/>
            <person name="Hu H."/>
            <person name="Zhang G."/>
            <person name="Kronauer D.J."/>
        </authorList>
    </citation>
    <scope>NUCLEOTIDE SEQUENCE [LARGE SCALE GENOMIC DNA]</scope>
</reference>
<dbReference type="PANTHER" id="PTHR19960:SF11">
    <property type="entry name" value="TEKTIN"/>
    <property type="match status" value="1"/>
</dbReference>
<dbReference type="PRINTS" id="PR00511">
    <property type="entry name" value="TEKTIN"/>
</dbReference>
<evidence type="ECO:0000256" key="2">
    <source>
        <dbReference type="ARBA" id="ARBA00022490"/>
    </source>
</evidence>
<comment type="similarity">
    <text evidence="1 3">Belongs to the tektin family.</text>
</comment>
<dbReference type="AlphaFoldDB" id="A0A026WCD9"/>
<evidence type="ECO:0000256" key="3">
    <source>
        <dbReference type="RuleBase" id="RU367040"/>
    </source>
</evidence>
<name>A0A026WCD9_OOCBI</name>
<sequence>MEQIADPSIPTKIGEFYKTPRPHPWRPTIGYELVEATPLPALPLTNLLVDACRTPCGMTTAPLKFPNLITGFDRNPSHAARAALYTRYTTYDWMQNQIRLYNEANDNRKYSETLRTDAVRLMKETDEKVQEGQLESGRKLGEKITFWRNEVALELEKLITESNKMQECRRGLQTAIQNFEGQLHIAQECLYHRESRKGIDLVHDEVEYALLKEIETIKNCQKKLEQFIDKCVAQLTNNRAIQHQLQVNIQDKETALGVCHQLNNFSRGLQCYAGVEKYYCSVIGAESWVEASNAAIRKSQAERAKSCRLRDDVGSAVKTVGCEVLEIWDDTTKALERRVVEMLDAKGKLQIHLRKIQQEIFGIEKSMEPIRKTIAGKSSALKVARTRLEARTHRPEAESCNDHAQLRMSEEVKDINKIARDTSMKLQRFEAQHQQLLHTRSNLESDLKSKIDALFIDREKCMGLRRSYPISSNVKF</sequence>
<evidence type="ECO:0000313" key="5">
    <source>
        <dbReference type="Proteomes" id="UP000053097"/>
    </source>
</evidence>
<dbReference type="STRING" id="2015173.A0A026WCD9"/>
<dbReference type="InterPro" id="IPR000435">
    <property type="entry name" value="Tektins"/>
</dbReference>
<evidence type="ECO:0000313" key="4">
    <source>
        <dbReference type="EMBL" id="EZA52709.1"/>
    </source>
</evidence>
<gene>
    <name evidence="4" type="ORF">X777_07090</name>
</gene>
<keyword evidence="3" id="KW-0969">Cilium</keyword>
<keyword evidence="3" id="KW-0966">Cell projection</keyword>
<dbReference type="OrthoDB" id="9886517at2759"/>
<dbReference type="EMBL" id="KK107321">
    <property type="protein sequence ID" value="EZA52709.1"/>
    <property type="molecule type" value="Genomic_DNA"/>
</dbReference>